<evidence type="ECO:0000313" key="2">
    <source>
        <dbReference type="Proteomes" id="UP000018958"/>
    </source>
</evidence>
<evidence type="ECO:0008006" key="3">
    <source>
        <dbReference type="Google" id="ProtNLM"/>
    </source>
</evidence>
<comment type="caution">
    <text evidence="1">The sequence shown here is derived from an EMBL/GenBank/DDBJ whole genome shotgun (WGS) entry which is preliminary data.</text>
</comment>
<dbReference type="AlphaFoldDB" id="W2XL78"/>
<name>W2XL78_PHYNI</name>
<reference evidence="1 2" key="1">
    <citation type="submission" date="2013-11" db="EMBL/GenBank/DDBJ databases">
        <title>The Genome Sequence of Phytophthora parasitica CJ01A1.</title>
        <authorList>
            <consortium name="The Broad Institute Genomics Platform"/>
            <person name="Russ C."/>
            <person name="Tyler B."/>
            <person name="Panabieres F."/>
            <person name="Shan W."/>
            <person name="Tripathy S."/>
            <person name="Grunwald N."/>
            <person name="Machado M."/>
            <person name="Johnson C.S."/>
            <person name="Walker B."/>
            <person name="Young S.K."/>
            <person name="Zeng Q."/>
            <person name="Gargeya S."/>
            <person name="Fitzgerald M."/>
            <person name="Haas B."/>
            <person name="Abouelleil A."/>
            <person name="Allen A.W."/>
            <person name="Alvarado L."/>
            <person name="Arachchi H.M."/>
            <person name="Berlin A.M."/>
            <person name="Chapman S.B."/>
            <person name="Gainer-Dewar J."/>
            <person name="Goldberg J."/>
            <person name="Griggs A."/>
            <person name="Gujja S."/>
            <person name="Hansen M."/>
            <person name="Howarth C."/>
            <person name="Imamovic A."/>
            <person name="Ireland A."/>
            <person name="Larimer J."/>
            <person name="McCowan C."/>
            <person name="Murphy C."/>
            <person name="Pearson M."/>
            <person name="Poon T.W."/>
            <person name="Priest M."/>
            <person name="Roberts A."/>
            <person name="Saif S."/>
            <person name="Shea T."/>
            <person name="Sisk P."/>
            <person name="Sykes S."/>
            <person name="Wortman J."/>
            <person name="Nusbaum C."/>
            <person name="Birren B."/>
        </authorList>
    </citation>
    <scope>NUCLEOTIDE SEQUENCE [LARGE SCALE GENOMIC DNA]</scope>
    <source>
        <strain evidence="1 2">CJ01A1</strain>
    </source>
</reference>
<protein>
    <recommendedName>
        <fullName evidence="3">Reverse transcriptase zinc-binding domain-containing protein</fullName>
    </recommendedName>
</protein>
<accession>W2XL78</accession>
<organism evidence="1 2">
    <name type="scientific">Phytophthora nicotianae CJ01A1</name>
    <dbReference type="NCBI Taxonomy" id="1317063"/>
    <lineage>
        <taxon>Eukaryota</taxon>
        <taxon>Sar</taxon>
        <taxon>Stramenopiles</taxon>
        <taxon>Oomycota</taxon>
        <taxon>Peronosporomycetes</taxon>
        <taxon>Peronosporales</taxon>
        <taxon>Peronosporaceae</taxon>
        <taxon>Phytophthora</taxon>
    </lineage>
</organism>
<proteinExistence type="predicted"/>
<gene>
    <name evidence="1" type="ORF">F441_03651</name>
</gene>
<dbReference type="Proteomes" id="UP000018958">
    <property type="component" value="Unassembled WGS sequence"/>
</dbReference>
<dbReference type="EMBL" id="ANIX01000823">
    <property type="protein sequence ID" value="ETP23168.1"/>
    <property type="molecule type" value="Genomic_DNA"/>
</dbReference>
<sequence>RSSPLALNCGYGCTSVETERNLFFECAHVVPLWSDIETDWRHFFGDITWELVYLPCEPKWTAEAARRASVLNTLWSITRSIWIHVIWTARNKHVFEDKPPLDANRAIYQVYSCFSAHFRSLLRFSDPADLTKLLRCLRHFPVTSRLKHFASSNPRLFAIRQKALCIDRNGTLRALPLLPSQDQVLPPPPVP</sequence>
<evidence type="ECO:0000313" key="1">
    <source>
        <dbReference type="EMBL" id="ETP23168.1"/>
    </source>
</evidence>
<dbReference type="OrthoDB" id="74791at2759"/>
<feature type="non-terminal residue" evidence="1">
    <location>
        <position position="1"/>
    </location>
</feature>